<dbReference type="EMBL" id="CAUYUJ010017543">
    <property type="protein sequence ID" value="CAK0875679.1"/>
    <property type="molecule type" value="Genomic_DNA"/>
</dbReference>
<reference evidence="1" key="1">
    <citation type="submission" date="2023-10" db="EMBL/GenBank/DDBJ databases">
        <authorList>
            <person name="Chen Y."/>
            <person name="Shah S."/>
            <person name="Dougan E. K."/>
            <person name="Thang M."/>
            <person name="Chan C."/>
        </authorList>
    </citation>
    <scope>NUCLEOTIDE SEQUENCE [LARGE SCALE GENOMIC DNA]</scope>
</reference>
<evidence type="ECO:0000313" key="1">
    <source>
        <dbReference type="EMBL" id="CAK0875679.1"/>
    </source>
</evidence>
<comment type="caution">
    <text evidence="1">The sequence shown here is derived from an EMBL/GenBank/DDBJ whole genome shotgun (WGS) entry which is preliminary data.</text>
</comment>
<dbReference type="Proteomes" id="UP001189429">
    <property type="component" value="Unassembled WGS sequence"/>
</dbReference>
<feature type="non-terminal residue" evidence="1">
    <location>
        <position position="1"/>
    </location>
</feature>
<protein>
    <submittedName>
        <fullName evidence="1">Uncharacterized protein</fullName>
    </submittedName>
</protein>
<proteinExistence type="predicted"/>
<gene>
    <name evidence="1" type="ORF">PCOR1329_LOCUS60289</name>
</gene>
<accession>A0ABN9VT93</accession>
<evidence type="ECO:0000313" key="2">
    <source>
        <dbReference type="Proteomes" id="UP001189429"/>
    </source>
</evidence>
<keyword evidence="2" id="KW-1185">Reference proteome</keyword>
<name>A0ABN9VT93_9DINO</name>
<organism evidence="1 2">
    <name type="scientific">Prorocentrum cordatum</name>
    <dbReference type="NCBI Taxonomy" id="2364126"/>
    <lineage>
        <taxon>Eukaryota</taxon>
        <taxon>Sar</taxon>
        <taxon>Alveolata</taxon>
        <taxon>Dinophyceae</taxon>
        <taxon>Prorocentrales</taxon>
        <taxon>Prorocentraceae</taxon>
        <taxon>Prorocentrum</taxon>
    </lineage>
</organism>
<sequence length="137" mass="14322">EFYLQRLAKAEPAAAARLGAGAQGALTAGELGQTPFRASQVRRPTFTRDVAEQGEEEDLEIMCNNCFTLIRSSEAAEHGNTCFFNLSRLAHGGRARAGCLTGPFAGRAFERGPLSLACICGPPSGHLGPFLAKGGGA</sequence>